<name>A0A1R1YAD7_9FUNG</name>
<comment type="caution">
    <text evidence="1">The sequence shown here is derived from an EMBL/GenBank/DDBJ whole genome shotgun (WGS) entry which is preliminary data.</text>
</comment>
<proteinExistence type="predicted"/>
<sequence length="75" mass="8641">MNINAYEGLDKPVSGFSGNKDKQFQNFSLCNFNARFWIAGSVRVTVDVHDFDFDMQFVFSSSNRLRMSRPVIRAI</sequence>
<dbReference type="EMBL" id="LSSM01001942">
    <property type="protein sequence ID" value="OMJ23897.1"/>
    <property type="molecule type" value="Genomic_DNA"/>
</dbReference>
<reference evidence="2" key="1">
    <citation type="submission" date="2017-01" db="EMBL/GenBank/DDBJ databases">
        <authorList>
            <person name="Wang Y."/>
            <person name="White M."/>
            <person name="Kvist S."/>
            <person name="Moncalvo J.-M."/>
        </authorList>
    </citation>
    <scope>NUCLEOTIDE SEQUENCE [LARGE SCALE GENOMIC DNA]</scope>
    <source>
        <strain evidence="2">ID-206-W2</strain>
    </source>
</reference>
<evidence type="ECO:0000313" key="1">
    <source>
        <dbReference type="EMBL" id="OMJ23897.1"/>
    </source>
</evidence>
<protein>
    <submittedName>
        <fullName evidence="1">Uncharacterized protein</fullName>
    </submittedName>
</protein>
<evidence type="ECO:0000313" key="2">
    <source>
        <dbReference type="Proteomes" id="UP000187429"/>
    </source>
</evidence>
<keyword evidence="2" id="KW-1185">Reference proteome</keyword>
<accession>A0A1R1YAD7</accession>
<gene>
    <name evidence="1" type="ORF">AYI69_g4834</name>
</gene>
<organism evidence="1 2">
    <name type="scientific">Smittium culicis</name>
    <dbReference type="NCBI Taxonomy" id="133412"/>
    <lineage>
        <taxon>Eukaryota</taxon>
        <taxon>Fungi</taxon>
        <taxon>Fungi incertae sedis</taxon>
        <taxon>Zoopagomycota</taxon>
        <taxon>Kickxellomycotina</taxon>
        <taxon>Harpellomycetes</taxon>
        <taxon>Harpellales</taxon>
        <taxon>Legeriomycetaceae</taxon>
        <taxon>Smittium</taxon>
    </lineage>
</organism>
<dbReference type="AlphaFoldDB" id="A0A1R1YAD7"/>
<dbReference type="Proteomes" id="UP000187429">
    <property type="component" value="Unassembled WGS sequence"/>
</dbReference>